<feature type="region of interest" description="Disordered" evidence="2">
    <location>
        <begin position="143"/>
        <end position="166"/>
    </location>
</feature>
<dbReference type="Proteomes" id="UP000657918">
    <property type="component" value="Chromosome 8"/>
</dbReference>
<dbReference type="Pfam" id="PF26581">
    <property type="entry name" value="WIT1_2_N"/>
    <property type="match status" value="2"/>
</dbReference>
<organism evidence="4 5">
    <name type="scientific">Salix dunnii</name>
    <dbReference type="NCBI Taxonomy" id="1413687"/>
    <lineage>
        <taxon>Eukaryota</taxon>
        <taxon>Viridiplantae</taxon>
        <taxon>Streptophyta</taxon>
        <taxon>Embryophyta</taxon>
        <taxon>Tracheophyta</taxon>
        <taxon>Spermatophyta</taxon>
        <taxon>Magnoliopsida</taxon>
        <taxon>eudicotyledons</taxon>
        <taxon>Gunneridae</taxon>
        <taxon>Pentapetalae</taxon>
        <taxon>rosids</taxon>
        <taxon>fabids</taxon>
        <taxon>Malpighiales</taxon>
        <taxon>Salicaceae</taxon>
        <taxon>Saliceae</taxon>
        <taxon>Salix</taxon>
    </lineage>
</organism>
<keyword evidence="1" id="KW-0175">Coiled coil</keyword>
<proteinExistence type="predicted"/>
<dbReference type="InterPro" id="IPR058610">
    <property type="entry name" value="WIT1_2_N"/>
</dbReference>
<comment type="caution">
    <text evidence="4">The sequence shown here is derived from an EMBL/GenBank/DDBJ whole genome shotgun (WGS) entry which is preliminary data.</text>
</comment>
<feature type="compositionally biased region" description="Polar residues" evidence="2">
    <location>
        <begin position="145"/>
        <end position="160"/>
    </location>
</feature>
<accession>A0A835JTR7</accession>
<feature type="coiled-coil region" evidence="1">
    <location>
        <begin position="181"/>
        <end position="208"/>
    </location>
</feature>
<dbReference type="EMBL" id="JADGMS010000008">
    <property type="protein sequence ID" value="KAF9677282.1"/>
    <property type="molecule type" value="Genomic_DNA"/>
</dbReference>
<reference evidence="4 5" key="1">
    <citation type="submission" date="2020-10" db="EMBL/GenBank/DDBJ databases">
        <title>Plant Genome Project.</title>
        <authorList>
            <person name="Zhang R.-G."/>
        </authorList>
    </citation>
    <scope>NUCLEOTIDE SEQUENCE [LARGE SCALE GENOMIC DNA]</scope>
    <source>
        <strain evidence="4">FAFU-HL-1</strain>
        <tissue evidence="4">Leaf</tissue>
    </source>
</reference>
<name>A0A835JTR7_9ROSI</name>
<keyword evidence="5" id="KW-1185">Reference proteome</keyword>
<feature type="domain" description="WIT1/2 N-terminal helical bundle" evidence="3">
    <location>
        <begin position="24"/>
        <end position="94"/>
    </location>
</feature>
<evidence type="ECO:0000313" key="5">
    <source>
        <dbReference type="Proteomes" id="UP000657918"/>
    </source>
</evidence>
<evidence type="ECO:0000256" key="2">
    <source>
        <dbReference type="SAM" id="MobiDB-lite"/>
    </source>
</evidence>
<dbReference type="OrthoDB" id="1740494at2759"/>
<dbReference type="AlphaFoldDB" id="A0A835JTR7"/>
<protein>
    <recommendedName>
        <fullName evidence="3">WIT1/2 N-terminal helical bundle domain-containing protein</fullName>
    </recommendedName>
</protein>
<sequence>MAESGEVPMRNRSSSSREGKQEVESTVGVLTRVDWDLTYSSEKLVNLDVHLVHILAPDNTFDATMGTENSYILAIAIGKALKFDLLSGILDSEIYPIREKLHNSEEYLMKFREHILEMKAQSAKFQVAFSVFRLENWKDDKATELPTNEQSSKTNANTKRQTAEKQKKCPEYVGEVSSKRIIDMQKKISALQQNEEKLKLKLHCIEQLSFRMEEAAEVVRGTMYSNNEYPTSAFGFTSNVRRFHCPFYLRNNLLNEKERSAHCTHKRSEVREQDIPNFKAKITTCTIFHILLSLI</sequence>
<feature type="domain" description="WIT1/2 N-terminal helical bundle" evidence="3">
    <location>
        <begin position="97"/>
        <end position="132"/>
    </location>
</feature>
<dbReference type="PANTHER" id="PTHR35705:SF2">
    <property type="entry name" value="WPP DOMAIN-INTERACTING TAIL-ANCHORED PROTEIN 2"/>
    <property type="match status" value="1"/>
</dbReference>
<gene>
    <name evidence="4" type="ORF">SADUNF_Sadunf08G0091800</name>
</gene>
<evidence type="ECO:0000259" key="3">
    <source>
        <dbReference type="Pfam" id="PF26581"/>
    </source>
</evidence>
<evidence type="ECO:0000256" key="1">
    <source>
        <dbReference type="SAM" id="Coils"/>
    </source>
</evidence>
<dbReference type="InterPro" id="IPR039976">
    <property type="entry name" value="WIT1/WIT2"/>
</dbReference>
<evidence type="ECO:0000313" key="4">
    <source>
        <dbReference type="EMBL" id="KAF9677282.1"/>
    </source>
</evidence>
<dbReference type="PANTHER" id="PTHR35705">
    <property type="entry name" value="WPP DOMAIN-INTERACTING TAIL-ANCHORED PROTEIN 1"/>
    <property type="match status" value="1"/>
</dbReference>
<feature type="region of interest" description="Disordered" evidence="2">
    <location>
        <begin position="1"/>
        <end position="23"/>
    </location>
</feature>